<feature type="compositionally biased region" description="Basic and acidic residues" evidence="8">
    <location>
        <begin position="1"/>
        <end position="12"/>
    </location>
</feature>
<dbReference type="Gene3D" id="1.10.45.10">
    <property type="entry name" value="Vanillyl-alcohol Oxidase, Chain A, domain 4"/>
    <property type="match status" value="1"/>
</dbReference>
<dbReference type="Gene3D" id="3.30.43.10">
    <property type="entry name" value="Uridine Diphospho-n-acetylenolpyruvylglucosamine Reductase, domain 2"/>
    <property type="match status" value="1"/>
</dbReference>
<keyword evidence="10" id="KW-0614">Plasmid</keyword>
<keyword evidence="4 6" id="KW-0274">FAD</keyword>
<evidence type="ECO:0000313" key="10">
    <source>
        <dbReference type="EMBL" id="AUM75758.1"/>
    </source>
</evidence>
<dbReference type="PROSITE" id="PS51387">
    <property type="entry name" value="FAD_PCMH"/>
    <property type="match status" value="1"/>
</dbReference>
<evidence type="ECO:0000256" key="7">
    <source>
        <dbReference type="PIRSR" id="PIRSR625650-4"/>
    </source>
</evidence>
<dbReference type="InterPro" id="IPR016166">
    <property type="entry name" value="FAD-bd_PCMH"/>
</dbReference>
<feature type="region of interest" description="Disordered" evidence="8">
    <location>
        <begin position="489"/>
        <end position="510"/>
    </location>
</feature>
<dbReference type="InterPro" id="IPR004113">
    <property type="entry name" value="FAD-bd_oxidored_4_C"/>
</dbReference>
<dbReference type="RefSeq" id="WP_101501096.1">
    <property type="nucleotide sequence ID" value="NZ_CP025584.1"/>
</dbReference>
<dbReference type="Pfam" id="PF02913">
    <property type="entry name" value="FAD-oxidase_C"/>
    <property type="match status" value="1"/>
</dbReference>
<dbReference type="SUPFAM" id="SSF55103">
    <property type="entry name" value="FAD-linked oxidases, C-terminal domain"/>
    <property type="match status" value="1"/>
</dbReference>
<gene>
    <name evidence="10" type="ORF">CYR75_15115</name>
</gene>
<accession>A0A2K9MJG0</accession>
<comment type="cofactor">
    <cofactor evidence="1 6">
        <name>FAD</name>
        <dbReference type="ChEBI" id="CHEBI:57692"/>
    </cofactor>
</comment>
<dbReference type="InterPro" id="IPR016167">
    <property type="entry name" value="FAD-bd_PCMH_sub1"/>
</dbReference>
<dbReference type="InterPro" id="IPR006094">
    <property type="entry name" value="Oxid_FAD_bind_N"/>
</dbReference>
<feature type="active site" description="Proton donor/acceptor" evidence="5">
    <location>
        <position position="413"/>
    </location>
</feature>
<dbReference type="Proteomes" id="UP000234882">
    <property type="component" value="Plasmid pCBA4604-01"/>
</dbReference>
<comment type="similarity">
    <text evidence="2">Belongs to the FAD-binding oxidoreductase/transferase type 4 family.</text>
</comment>
<organism evidence="10 11">
    <name type="scientific">Paracoccus jeotgali</name>
    <dbReference type="NCBI Taxonomy" id="2065379"/>
    <lineage>
        <taxon>Bacteria</taxon>
        <taxon>Pseudomonadati</taxon>
        <taxon>Pseudomonadota</taxon>
        <taxon>Alphaproteobacteria</taxon>
        <taxon>Rhodobacterales</taxon>
        <taxon>Paracoccaceae</taxon>
        <taxon>Paracoccus</taxon>
    </lineage>
</organism>
<evidence type="ECO:0000256" key="5">
    <source>
        <dbReference type="PIRSR" id="PIRSR625650-1"/>
    </source>
</evidence>
<evidence type="ECO:0000256" key="8">
    <source>
        <dbReference type="SAM" id="MobiDB-lite"/>
    </source>
</evidence>
<evidence type="ECO:0000256" key="4">
    <source>
        <dbReference type="ARBA" id="ARBA00022827"/>
    </source>
</evidence>
<dbReference type="Pfam" id="PF01565">
    <property type="entry name" value="FAD_binding_4"/>
    <property type="match status" value="1"/>
</dbReference>
<reference evidence="10 11" key="1">
    <citation type="submission" date="2017-12" db="EMBL/GenBank/DDBJ databases">
        <title>Genomic analysis of Paracoccus sp. CBA4604.</title>
        <authorList>
            <person name="Roh S.W."/>
            <person name="Kim J.Y."/>
            <person name="Kim J.S."/>
        </authorList>
    </citation>
    <scope>NUCLEOTIDE SEQUENCE [LARGE SCALE GENOMIC DNA]</scope>
    <source>
        <strain evidence="10 11">CBA4604</strain>
        <plasmid evidence="11">pcba4604-01</plasmid>
    </source>
</reference>
<dbReference type="EMBL" id="CP025584">
    <property type="protein sequence ID" value="AUM75758.1"/>
    <property type="molecule type" value="Genomic_DNA"/>
</dbReference>
<dbReference type="SUPFAM" id="SSF56176">
    <property type="entry name" value="FAD-binding/transporter-associated domain-like"/>
    <property type="match status" value="1"/>
</dbReference>
<feature type="site" description="Important for enzyme activity" evidence="7">
    <location>
        <position position="293"/>
    </location>
</feature>
<dbReference type="InterPro" id="IPR016169">
    <property type="entry name" value="FAD-bd_PCMH_sub2"/>
</dbReference>
<keyword evidence="3" id="KW-0285">Flavoprotein</keyword>
<dbReference type="PANTHER" id="PTHR46568">
    <property type="entry name" value="ALKYLDIHYDROXYACETONEPHOSPHATE SYNTHASE, PEROXISOMAL"/>
    <property type="match status" value="1"/>
</dbReference>
<evidence type="ECO:0000313" key="11">
    <source>
        <dbReference type="Proteomes" id="UP000234882"/>
    </source>
</evidence>
<geneLocation type="plasmid" evidence="11">
    <name>pcba4604-01</name>
</geneLocation>
<dbReference type="InterPro" id="IPR036318">
    <property type="entry name" value="FAD-bd_PCMH-like_sf"/>
</dbReference>
<evidence type="ECO:0000256" key="2">
    <source>
        <dbReference type="ARBA" id="ARBA00008000"/>
    </source>
</evidence>
<name>A0A2K9MJG0_9RHOB</name>
<protein>
    <submittedName>
        <fullName evidence="10">FAD-binding oxidoreductase</fullName>
    </submittedName>
</protein>
<feature type="domain" description="FAD-binding PCMH-type" evidence="9">
    <location>
        <begin position="80"/>
        <end position="258"/>
    </location>
</feature>
<feature type="region of interest" description="Disordered" evidence="8">
    <location>
        <begin position="1"/>
        <end position="26"/>
    </location>
</feature>
<dbReference type="Gene3D" id="3.30.465.10">
    <property type="match status" value="1"/>
</dbReference>
<dbReference type="OrthoDB" id="9811557at2"/>
<dbReference type="PANTHER" id="PTHR46568:SF1">
    <property type="entry name" value="ALKYLDIHYDROXYACETONEPHOSPHATE SYNTHASE, PEROXISOMAL"/>
    <property type="match status" value="1"/>
</dbReference>
<evidence type="ECO:0000256" key="3">
    <source>
        <dbReference type="ARBA" id="ARBA00022630"/>
    </source>
</evidence>
<evidence type="ECO:0000256" key="6">
    <source>
        <dbReference type="PIRSR" id="PIRSR625650-3"/>
    </source>
</evidence>
<dbReference type="GO" id="GO:0008610">
    <property type="term" value="P:lipid biosynthetic process"/>
    <property type="evidence" value="ECO:0007669"/>
    <property type="project" value="InterPro"/>
</dbReference>
<dbReference type="InterPro" id="IPR016171">
    <property type="entry name" value="Vanillyl_alc_oxidase_C-sub2"/>
</dbReference>
<dbReference type="FunFam" id="1.10.45.10:FF:000001">
    <property type="entry name" value="D-lactate dehydrogenase mitochondrial"/>
    <property type="match status" value="1"/>
</dbReference>
<dbReference type="KEGG" id="paru:CYR75_15115"/>
<dbReference type="Gene3D" id="3.30.300.330">
    <property type="match status" value="1"/>
</dbReference>
<dbReference type="GO" id="GO:0008609">
    <property type="term" value="F:alkylglycerone-phosphate synthase activity"/>
    <property type="evidence" value="ECO:0007669"/>
    <property type="project" value="InterPro"/>
</dbReference>
<feature type="binding site" evidence="6">
    <location>
        <begin position="242"/>
        <end position="248"/>
    </location>
    <ligand>
        <name>FAD</name>
        <dbReference type="ChEBI" id="CHEBI:57692"/>
    </ligand>
</feature>
<sequence>MTRSPIDIEPRRPSPIPGAHGLEGVTPRETLTGQPVVVNDAFIQSLERVCASVDVDDNSRRDYARDWWPLGMVWATTGHVARMPAAVARPRSVDEVAAVLRLANDAGVPVTAAGGRSGVLGNSLPVFGGVVLDLTQLSGITDLRGDDLTVDVMAGTFGDDFEAALQKQDYTAGHWPQSMKLATVGGWIACSGAGQMSTRYGTMADITKGVTVVLADGRVVETSEYSHSSTGPDMTQLFVGSEGTLGVIVSARLHIHKKAEYSESGAWAFDSFDEGADAIRRFSQRGARPAVVRLYDATESRRNFDTRDQHILLIHDEGDPAIVAGIMAVVREECDGKLSDKALVDRWLDNRNSVHALDDLILDRAPDTMEITAPWSRLARIYHDATAAMMAVDGTRTATAHISHAYPGSAGLYFMFGGRPELEDRPRWYREVWNAGARSVLANGGNLAHHHGVGLQRARLMGEALGSGLDLLQSVKDALDPNGILNPGKLGLSNPFGPTPDWADKAAPQA</sequence>
<evidence type="ECO:0000259" key="9">
    <source>
        <dbReference type="PROSITE" id="PS51387"/>
    </source>
</evidence>
<dbReference type="GO" id="GO:0071949">
    <property type="term" value="F:FAD binding"/>
    <property type="evidence" value="ECO:0007669"/>
    <property type="project" value="InterPro"/>
</dbReference>
<evidence type="ECO:0000256" key="1">
    <source>
        <dbReference type="ARBA" id="ARBA00001974"/>
    </source>
</evidence>
<proteinExistence type="inferred from homology"/>
<dbReference type="Gene3D" id="3.30.70.3450">
    <property type="match status" value="1"/>
</dbReference>
<dbReference type="AlphaFoldDB" id="A0A2K9MJG0"/>
<dbReference type="InterPro" id="IPR025650">
    <property type="entry name" value="Alkyl-DHAP_Synthase"/>
</dbReference>
<keyword evidence="11" id="KW-1185">Reference proteome</keyword>
<dbReference type="InterPro" id="IPR016164">
    <property type="entry name" value="FAD-linked_Oxase-like_C"/>
</dbReference>